<dbReference type="SUPFAM" id="SSF88713">
    <property type="entry name" value="Glycoside hydrolase/deacetylase"/>
    <property type="match status" value="1"/>
</dbReference>
<dbReference type="InParanoid" id="A0A0D1ZZZ0"/>
<dbReference type="Pfam" id="PF01522">
    <property type="entry name" value="Polysacc_deac_1"/>
    <property type="match status" value="1"/>
</dbReference>
<dbReference type="GO" id="GO:0016810">
    <property type="term" value="F:hydrolase activity, acting on carbon-nitrogen (but not peptide) bonds"/>
    <property type="evidence" value="ECO:0007669"/>
    <property type="project" value="InterPro"/>
</dbReference>
<proteinExistence type="predicted"/>
<organism evidence="2 3">
    <name type="scientific">Verruconis gallopava</name>
    <dbReference type="NCBI Taxonomy" id="253628"/>
    <lineage>
        <taxon>Eukaryota</taxon>
        <taxon>Fungi</taxon>
        <taxon>Dikarya</taxon>
        <taxon>Ascomycota</taxon>
        <taxon>Pezizomycotina</taxon>
        <taxon>Dothideomycetes</taxon>
        <taxon>Pleosporomycetidae</taxon>
        <taxon>Venturiales</taxon>
        <taxon>Sympoventuriaceae</taxon>
        <taxon>Verruconis</taxon>
    </lineage>
</organism>
<dbReference type="InterPro" id="IPR011330">
    <property type="entry name" value="Glyco_hydro/deAcase_b/a-brl"/>
</dbReference>
<dbReference type="Proteomes" id="UP000053259">
    <property type="component" value="Unassembled WGS sequence"/>
</dbReference>
<sequence>MPHVEESIQLPRDFEGFGEAGHDAKWPNGARIAVSFILNYEEGGERSWNDGDGLSEPYLWEKGSSGGVKPGGRHLNSEHDFEYGSRSGCWRIFRLMKEFGWNMTLYAIAQAMERNPEFAQACVREGHEIAAHGLRWLEFWDYSVEEDKKYIRDTFSELERVTTKRPVGFYFGRGTPQTHVLVPEVCKEQGWELKYSSEAYNDDVPYWVDLPSEAGLPESERKGMLIVPYNYDCNDGKFHMSPGFVTSAGQMYEDYLKSTFDCLYREGGKMMNIPMHSRIVGKPGRSEALRRFMQYIASKDGVWVTTREKIADHYRETFPYKPGSKTGGP</sequence>
<dbReference type="PANTHER" id="PTHR43123">
    <property type="entry name" value="POLYSACCHARIDE DEACETYLASE-RELATED"/>
    <property type="match status" value="1"/>
</dbReference>
<evidence type="ECO:0000313" key="2">
    <source>
        <dbReference type="EMBL" id="KIV99604.1"/>
    </source>
</evidence>
<protein>
    <recommendedName>
        <fullName evidence="1">NodB homology domain-containing protein</fullName>
    </recommendedName>
</protein>
<dbReference type="Gene3D" id="3.20.20.370">
    <property type="entry name" value="Glycoside hydrolase/deacetylase"/>
    <property type="match status" value="1"/>
</dbReference>
<name>A0A0D1ZZZ0_9PEZI</name>
<dbReference type="STRING" id="253628.A0A0D1ZZZ0"/>
<keyword evidence="3" id="KW-1185">Reference proteome</keyword>
<dbReference type="AlphaFoldDB" id="A0A0D1ZZZ0"/>
<evidence type="ECO:0000259" key="1">
    <source>
        <dbReference type="PROSITE" id="PS51677"/>
    </source>
</evidence>
<evidence type="ECO:0000313" key="3">
    <source>
        <dbReference type="Proteomes" id="UP000053259"/>
    </source>
</evidence>
<reference evidence="2 3" key="1">
    <citation type="submission" date="2015-01" db="EMBL/GenBank/DDBJ databases">
        <title>The Genome Sequence of Ochroconis gallopava CBS43764.</title>
        <authorList>
            <consortium name="The Broad Institute Genomics Platform"/>
            <person name="Cuomo C."/>
            <person name="de Hoog S."/>
            <person name="Gorbushina A."/>
            <person name="Stielow B."/>
            <person name="Teixiera M."/>
            <person name="Abouelleil A."/>
            <person name="Chapman S.B."/>
            <person name="Priest M."/>
            <person name="Young S.K."/>
            <person name="Wortman J."/>
            <person name="Nusbaum C."/>
            <person name="Birren B."/>
        </authorList>
    </citation>
    <scope>NUCLEOTIDE SEQUENCE [LARGE SCALE GENOMIC DNA]</scope>
    <source>
        <strain evidence="2 3">CBS 43764</strain>
    </source>
</reference>
<dbReference type="EMBL" id="KN847575">
    <property type="protein sequence ID" value="KIV99604.1"/>
    <property type="molecule type" value="Genomic_DNA"/>
</dbReference>
<dbReference type="OrthoDB" id="9970124at2759"/>
<gene>
    <name evidence="2" type="ORF">PV09_08779</name>
</gene>
<dbReference type="GeneID" id="27316752"/>
<dbReference type="RefSeq" id="XP_016209474.1">
    <property type="nucleotide sequence ID" value="XM_016362734.1"/>
</dbReference>
<dbReference type="GO" id="GO:0005975">
    <property type="term" value="P:carbohydrate metabolic process"/>
    <property type="evidence" value="ECO:0007669"/>
    <property type="project" value="InterPro"/>
</dbReference>
<feature type="domain" description="NodB homology" evidence="1">
    <location>
        <begin position="73"/>
        <end position="305"/>
    </location>
</feature>
<accession>A0A0D1ZZZ0</accession>
<dbReference type="InterPro" id="IPR002509">
    <property type="entry name" value="NODB_dom"/>
</dbReference>
<dbReference type="PROSITE" id="PS51677">
    <property type="entry name" value="NODB"/>
    <property type="match status" value="1"/>
</dbReference>
<dbReference type="VEuPathDB" id="FungiDB:PV09_08779"/>
<dbReference type="HOGENOM" id="CLU_029940_0_0_1"/>
<dbReference type="PANTHER" id="PTHR43123:SF3">
    <property type="entry name" value="NODB HOMOLOGY DOMAIN-CONTAINING PROTEIN"/>
    <property type="match status" value="1"/>
</dbReference>